<dbReference type="InterPro" id="IPR011245">
    <property type="entry name" value="Butyrate_kin"/>
</dbReference>
<evidence type="ECO:0000256" key="2">
    <source>
        <dbReference type="ARBA" id="ARBA00008748"/>
    </source>
</evidence>
<dbReference type="GO" id="GO:0008776">
    <property type="term" value="F:acetate kinase activity"/>
    <property type="evidence" value="ECO:0007669"/>
    <property type="project" value="TreeGrafter"/>
</dbReference>
<dbReference type="RefSeq" id="WP_005946952.1">
    <property type="nucleotide sequence ID" value="NZ_CP136423.1"/>
</dbReference>
<dbReference type="PRINTS" id="PR00471">
    <property type="entry name" value="ACETATEKNASE"/>
</dbReference>
<dbReference type="eggNOG" id="COG3426">
    <property type="taxonomic scope" value="Bacteria"/>
</dbReference>
<keyword evidence="4 9" id="KW-0808">Transferase</keyword>
<dbReference type="AlphaFoldDB" id="C0CJU3"/>
<dbReference type="GO" id="GO:0005524">
    <property type="term" value="F:ATP binding"/>
    <property type="evidence" value="ECO:0007669"/>
    <property type="project" value="UniProtKB-KW"/>
</dbReference>
<dbReference type="EMBL" id="ACBZ01000048">
    <property type="protein sequence ID" value="EEG49981.1"/>
    <property type="molecule type" value="Genomic_DNA"/>
</dbReference>
<dbReference type="InterPro" id="IPR023865">
    <property type="entry name" value="Aliphatic_acid_kinase_CS"/>
</dbReference>
<dbReference type="PROSITE" id="PS01075">
    <property type="entry name" value="ACETATE_KINASE_1"/>
    <property type="match status" value="1"/>
</dbReference>
<dbReference type="SUPFAM" id="SSF53067">
    <property type="entry name" value="Actin-like ATPase domain"/>
    <property type="match status" value="2"/>
</dbReference>
<dbReference type="PROSITE" id="PS01076">
    <property type="entry name" value="ACETATE_KINASE_2"/>
    <property type="match status" value="1"/>
</dbReference>
<reference evidence="11 12" key="1">
    <citation type="submission" date="2009-01" db="EMBL/GenBank/DDBJ databases">
        <authorList>
            <person name="Fulton L."/>
            <person name="Clifton S."/>
            <person name="Fulton B."/>
            <person name="Xu J."/>
            <person name="Minx P."/>
            <person name="Pepin K.H."/>
            <person name="Johnson M."/>
            <person name="Bhonagiri V."/>
            <person name="Nash W.E."/>
            <person name="Mardis E.R."/>
            <person name="Wilson R.K."/>
        </authorList>
    </citation>
    <scope>NUCLEOTIDE SEQUENCE [LARGE SCALE GENOMIC DNA]</scope>
    <source>
        <strain evidence="12">DSM 10507 / JCM 14656 / S5a33</strain>
    </source>
</reference>
<dbReference type="InterPro" id="IPR043129">
    <property type="entry name" value="ATPase_NBD"/>
</dbReference>
<organism evidence="11 12">
    <name type="scientific">Blautia hydrogenotrophica (strain DSM 10507 / JCM 14656 / S5a33)</name>
    <name type="common">Ruminococcus hydrogenotrophicus</name>
    <dbReference type="NCBI Taxonomy" id="476272"/>
    <lineage>
        <taxon>Bacteria</taxon>
        <taxon>Bacillati</taxon>
        <taxon>Bacillota</taxon>
        <taxon>Clostridia</taxon>
        <taxon>Lachnospirales</taxon>
        <taxon>Lachnospiraceae</taxon>
        <taxon>Blautia</taxon>
    </lineage>
</organism>
<keyword evidence="12" id="KW-1185">Reference proteome</keyword>
<keyword evidence="3 9" id="KW-0963">Cytoplasm</keyword>
<dbReference type="PANTHER" id="PTHR21060">
    <property type="entry name" value="ACETATE KINASE"/>
    <property type="match status" value="1"/>
</dbReference>
<evidence type="ECO:0000256" key="4">
    <source>
        <dbReference type="ARBA" id="ARBA00022679"/>
    </source>
</evidence>
<dbReference type="PATRIC" id="fig|476272.21.peg.2458"/>
<dbReference type="InterPro" id="IPR000890">
    <property type="entry name" value="Aliphatic_acid_kin_short-chain"/>
</dbReference>
<dbReference type="GO" id="GO:0005737">
    <property type="term" value="C:cytoplasm"/>
    <property type="evidence" value="ECO:0007669"/>
    <property type="project" value="UniProtKB-SubCell"/>
</dbReference>
<dbReference type="NCBIfam" id="TIGR02707">
    <property type="entry name" value="butyr_kinase"/>
    <property type="match status" value="1"/>
</dbReference>
<reference evidence="11 12" key="2">
    <citation type="submission" date="2009-02" db="EMBL/GenBank/DDBJ databases">
        <title>Draft genome sequence of Blautia hydrogenotrophica DSM 10507 (Ruminococcus hydrogenotrophicus DSM 10507).</title>
        <authorList>
            <person name="Sudarsanam P."/>
            <person name="Ley R."/>
            <person name="Guruge J."/>
            <person name="Turnbaugh P.J."/>
            <person name="Mahowald M."/>
            <person name="Liep D."/>
            <person name="Gordon J."/>
        </authorList>
    </citation>
    <scope>NUCLEOTIDE SEQUENCE [LARGE SCALE GENOMIC DNA]</scope>
    <source>
        <strain evidence="12">DSM 10507 / JCM 14656 / S5a33</strain>
    </source>
</reference>
<evidence type="ECO:0000256" key="1">
    <source>
        <dbReference type="ARBA" id="ARBA00004496"/>
    </source>
</evidence>
<evidence type="ECO:0000256" key="8">
    <source>
        <dbReference type="ARBA" id="ARBA00048596"/>
    </source>
</evidence>
<evidence type="ECO:0000256" key="9">
    <source>
        <dbReference type="HAMAP-Rule" id="MF_00542"/>
    </source>
</evidence>
<dbReference type="PIRSF" id="PIRSF036458">
    <property type="entry name" value="Butyrate_kin"/>
    <property type="match status" value="1"/>
</dbReference>
<dbReference type="GeneID" id="86820393"/>
<accession>C0CJU3</accession>
<proteinExistence type="inferred from homology"/>
<dbReference type="Proteomes" id="UP000003100">
    <property type="component" value="Unassembled WGS sequence"/>
</dbReference>
<evidence type="ECO:0000313" key="11">
    <source>
        <dbReference type="EMBL" id="EEG49981.1"/>
    </source>
</evidence>
<comment type="similarity">
    <text evidence="2 9 10">Belongs to the acetokinase family.</text>
</comment>
<sequence>MAYKLLIINPGSTSTKLAIYEDEKKIVQENIEHDTTELAKYDQIPDQIPFRMEIIRQFLEKNGVKQEELSAIVGRGGLVPGLHAGGYTVNDELFFALESDISSPHASNLGGMLAKLCAESVGIPAYIYDAVTGGELTPVAQVTGIPEITRQSFCHLLNSHAMALKYAKSIGRDYKDLNLIVAHLGGGVSISVHSKGKIVDSLGDDDGQFSPERAGSVPGLQLVELCYSGNYTRADMKKKVRGKGGMYAHLGTSDCRVIEKMIQDGDKHAELVFRAQAYQIAKGIGLLSVAQRGNTDAIILTGGVANSKMLTDMVKEYAGFIAPIEVLPGENEMEALAFGGLRLLRGEEQPHIYQLPSVRNQHKSYRHWRPS</sequence>
<name>C0CJU3_BLAHS</name>
<dbReference type="GO" id="GO:0006083">
    <property type="term" value="P:acetate metabolic process"/>
    <property type="evidence" value="ECO:0007669"/>
    <property type="project" value="TreeGrafter"/>
</dbReference>
<keyword evidence="5 9" id="KW-0547">Nucleotide-binding</keyword>
<evidence type="ECO:0000256" key="5">
    <source>
        <dbReference type="ARBA" id="ARBA00022741"/>
    </source>
</evidence>
<dbReference type="NCBIfam" id="NF002834">
    <property type="entry name" value="PRK03011.1-5"/>
    <property type="match status" value="1"/>
</dbReference>
<evidence type="ECO:0000256" key="7">
    <source>
        <dbReference type="ARBA" id="ARBA00022840"/>
    </source>
</evidence>
<protein>
    <recommendedName>
        <fullName evidence="9">Probable butyrate kinase</fullName>
        <shortName evidence="9">BK</shortName>
        <ecNumber evidence="9">2.7.2.7</ecNumber>
    </recommendedName>
    <alternativeName>
        <fullName evidence="9">Branched-chain carboxylic acid kinase</fullName>
    </alternativeName>
</protein>
<evidence type="ECO:0000256" key="6">
    <source>
        <dbReference type="ARBA" id="ARBA00022777"/>
    </source>
</evidence>
<dbReference type="HAMAP" id="MF_00542">
    <property type="entry name" value="Butyrate_kinase"/>
    <property type="match status" value="1"/>
</dbReference>
<dbReference type="CDD" id="cd24011">
    <property type="entry name" value="ASKHA_NBD_BK"/>
    <property type="match status" value="1"/>
</dbReference>
<dbReference type="Pfam" id="PF00871">
    <property type="entry name" value="Acetate_kinase"/>
    <property type="match status" value="1"/>
</dbReference>
<comment type="catalytic activity">
    <reaction evidence="8 9">
        <text>butanoate + ATP = butanoyl phosphate + ADP</text>
        <dbReference type="Rhea" id="RHEA:13585"/>
        <dbReference type="ChEBI" id="CHEBI:17968"/>
        <dbReference type="ChEBI" id="CHEBI:30616"/>
        <dbReference type="ChEBI" id="CHEBI:58079"/>
        <dbReference type="ChEBI" id="CHEBI:456216"/>
        <dbReference type="EC" id="2.7.2.7"/>
    </reaction>
</comment>
<evidence type="ECO:0000256" key="10">
    <source>
        <dbReference type="RuleBase" id="RU003835"/>
    </source>
</evidence>
<dbReference type="PANTHER" id="PTHR21060:SF3">
    <property type="entry name" value="BUTYRATE KINASE 2-RELATED"/>
    <property type="match status" value="1"/>
</dbReference>
<keyword evidence="6 9" id="KW-0418">Kinase</keyword>
<gene>
    <name evidence="9" type="primary">buk</name>
    <name evidence="11" type="ORF">RUMHYD_01113</name>
</gene>
<dbReference type="EC" id="2.7.2.7" evidence="9"/>
<evidence type="ECO:0000313" key="12">
    <source>
        <dbReference type="Proteomes" id="UP000003100"/>
    </source>
</evidence>
<keyword evidence="7 9" id="KW-0067">ATP-binding</keyword>
<dbReference type="Gene3D" id="3.30.420.40">
    <property type="match status" value="2"/>
</dbReference>
<evidence type="ECO:0000256" key="3">
    <source>
        <dbReference type="ARBA" id="ARBA00022490"/>
    </source>
</evidence>
<dbReference type="HOGENOM" id="CLU_048716_0_0_9"/>
<dbReference type="GO" id="GO:0047761">
    <property type="term" value="F:butyrate kinase activity"/>
    <property type="evidence" value="ECO:0007669"/>
    <property type="project" value="UniProtKB-UniRule"/>
</dbReference>
<comment type="subcellular location">
    <subcellularLocation>
        <location evidence="1 9">Cytoplasm</location>
    </subcellularLocation>
</comment>